<evidence type="ECO:0000313" key="2">
    <source>
        <dbReference type="EMBL" id="MBE6421279.1"/>
    </source>
</evidence>
<protein>
    <submittedName>
        <fullName evidence="2">Uncharacterized protein</fullName>
    </submittedName>
</protein>
<dbReference type="EMBL" id="SUVG01000004">
    <property type="protein sequence ID" value="MBE6421279.1"/>
    <property type="molecule type" value="Genomic_DNA"/>
</dbReference>
<organism evidence="2 3">
    <name type="scientific">Candidatus Avelusimicrobium gallicola</name>
    <dbReference type="NCBI Taxonomy" id="2562704"/>
    <lineage>
        <taxon>Bacteria</taxon>
        <taxon>Pseudomonadati</taxon>
        <taxon>Elusimicrobiota</taxon>
        <taxon>Elusimicrobia</taxon>
        <taxon>Elusimicrobiales</taxon>
        <taxon>Elusimicrobiaceae</taxon>
        <taxon>Candidatus Avelusimicrobium</taxon>
    </lineage>
</organism>
<feature type="transmembrane region" description="Helical" evidence="1">
    <location>
        <begin position="61"/>
        <end position="81"/>
    </location>
</feature>
<reference evidence="2" key="1">
    <citation type="submission" date="2019-04" db="EMBL/GenBank/DDBJ databases">
        <title>Evolution of Biomass-Degrading Anaerobic Consortia Revealed by Metagenomics.</title>
        <authorList>
            <person name="Peng X."/>
        </authorList>
    </citation>
    <scope>NUCLEOTIDE SEQUENCE</scope>
    <source>
        <strain evidence="2">SIG66</strain>
    </source>
</reference>
<feature type="transmembrane region" description="Helical" evidence="1">
    <location>
        <begin position="30"/>
        <end position="49"/>
    </location>
</feature>
<name>A0A928DSA6_9BACT</name>
<keyword evidence="1" id="KW-0812">Transmembrane</keyword>
<keyword evidence="1" id="KW-0472">Membrane</keyword>
<proteinExistence type="predicted"/>
<feature type="transmembrane region" description="Helical" evidence="1">
    <location>
        <begin position="7"/>
        <end position="24"/>
    </location>
</feature>
<keyword evidence="1" id="KW-1133">Transmembrane helix</keyword>
<dbReference type="Proteomes" id="UP000725649">
    <property type="component" value="Unassembled WGS sequence"/>
</dbReference>
<comment type="caution">
    <text evidence="2">The sequence shown here is derived from an EMBL/GenBank/DDBJ whole genome shotgun (WGS) entry which is preliminary data.</text>
</comment>
<accession>A0A928DSA6</accession>
<evidence type="ECO:0000313" key="3">
    <source>
        <dbReference type="Proteomes" id="UP000725649"/>
    </source>
</evidence>
<evidence type="ECO:0000256" key="1">
    <source>
        <dbReference type="SAM" id="Phobius"/>
    </source>
</evidence>
<dbReference type="AlphaFoldDB" id="A0A928DSA6"/>
<sequence>MNGWQRFGMLIVCCFLVMVLYPNFESNAWTFMAIVAGLWTGVIMVWSIISNIFGLYRFEGLNKIITIILLGGIIYSLLWYFPQTDKVSPINKLKHGEFPTKEDLDKGLKRFTFNFDFVRRNVNRDENFINQDMNKEKVKKEIKKKVTKKTDEMIDELDIHVE</sequence>
<gene>
    <name evidence="2" type="ORF">E7027_04010</name>
</gene>